<feature type="compositionally biased region" description="Basic residues" evidence="1">
    <location>
        <begin position="596"/>
        <end position="605"/>
    </location>
</feature>
<feature type="region of interest" description="Disordered" evidence="1">
    <location>
        <begin position="573"/>
        <end position="612"/>
    </location>
</feature>
<keyword evidence="2" id="KW-1185">Reference proteome</keyword>
<dbReference type="RefSeq" id="XP_022093996.1">
    <property type="nucleotide sequence ID" value="XM_022238304.1"/>
</dbReference>
<feature type="compositionally biased region" description="Low complexity" evidence="1">
    <location>
        <begin position="523"/>
        <end position="540"/>
    </location>
</feature>
<feature type="compositionally biased region" description="Low complexity" evidence="1">
    <location>
        <begin position="325"/>
        <end position="342"/>
    </location>
</feature>
<feature type="compositionally biased region" description="Basic and acidic residues" evidence="1">
    <location>
        <begin position="100"/>
        <end position="119"/>
    </location>
</feature>
<dbReference type="InterPro" id="IPR052997">
    <property type="entry name" value="RRT15-like"/>
</dbReference>
<dbReference type="GeneID" id="110981080"/>
<feature type="compositionally biased region" description="Polar residues" evidence="1">
    <location>
        <begin position="384"/>
        <end position="395"/>
    </location>
</feature>
<gene>
    <name evidence="3" type="primary">LOC110981080</name>
</gene>
<dbReference type="AlphaFoldDB" id="A0A8B7YRG8"/>
<sequence>MSRRKALSEALGGPASRWTAGLKASVPLSAGNPGHPNLSDRVFRRRRFTALHHPPRRPGAVFAQESVSEMHDPDERRSREPGCLANEFAGGDESVFAPESVRDRRSDLLRTTKSKEEIFSGRPGNAARPAPTAGPAPPAERLCPRAGGPGPSTPNGPSHDGIRTDLATRHPSATPPEPSCGVYCQPWISSQFGVAPSDSRPSSSSRATARAPVRSAVSPGWPSSGCARSTQGPPVQHHLRPSVRRGPPATGPPGLLRPRAAGRRFGFRRSSRPPRQGPRAESAGSARPPKAKSGWALTRAALGQDAGGVLPEIRDSDLEAFSRNLSDSSLAPPASLADGPAVRRGRGAPPPGHGAPGRPLLARRPLAWPAPGHRDPIPAPARPTSPQSQSFSRSYGSGLPTSLTYIVLSTRGCSPWRPAAVMACLLFRAGGRPPRGRIPPWPSPGRPTLSVRLGALPGGPPTRGPDRLLGPCFKTGRQDSRQSSVDPRRLRAADTDPAGDHRPAATGGGHGELGPPEGREAQPSVPSSALRPARPRPVSRLSDRPPVGGPGLPEEPQPAGLCWPGCPAGRGRRAREKCTRPGLRGSPWPRPMARGVRGRGGHRAGRCAGRAESPGPDLCGPPVCFSTASRTLKLPLRSAFQLSIMVLVLYRSSADI</sequence>
<organism evidence="2 3">
    <name type="scientific">Acanthaster planci</name>
    <name type="common">Crown-of-thorns starfish</name>
    <dbReference type="NCBI Taxonomy" id="133434"/>
    <lineage>
        <taxon>Eukaryota</taxon>
        <taxon>Metazoa</taxon>
        <taxon>Echinodermata</taxon>
        <taxon>Eleutherozoa</taxon>
        <taxon>Asterozoa</taxon>
        <taxon>Asteroidea</taxon>
        <taxon>Valvatacea</taxon>
        <taxon>Valvatida</taxon>
        <taxon>Acanthasteridae</taxon>
        <taxon>Acanthaster</taxon>
    </lineage>
</organism>
<proteinExistence type="predicted"/>
<dbReference type="OrthoDB" id="6150230at2759"/>
<feature type="compositionally biased region" description="Basic and acidic residues" evidence="1">
    <location>
        <begin position="68"/>
        <end position="80"/>
    </location>
</feature>
<dbReference type="PANTHER" id="PTHR33047">
    <property type="entry name" value="PROTEIN TAR1"/>
    <property type="match status" value="1"/>
</dbReference>
<name>A0A8B7YRG8_ACAPL</name>
<dbReference type="Proteomes" id="UP000694845">
    <property type="component" value="Unplaced"/>
</dbReference>
<evidence type="ECO:0000313" key="3">
    <source>
        <dbReference type="RefSeq" id="XP_022093996.1"/>
    </source>
</evidence>
<feature type="region of interest" description="Disordered" evidence="1">
    <location>
        <begin position="431"/>
        <end position="558"/>
    </location>
</feature>
<feature type="region of interest" description="Disordered" evidence="1">
    <location>
        <begin position="50"/>
        <end position="295"/>
    </location>
</feature>
<evidence type="ECO:0000313" key="2">
    <source>
        <dbReference type="Proteomes" id="UP000694845"/>
    </source>
</evidence>
<feature type="region of interest" description="Disordered" evidence="1">
    <location>
        <begin position="325"/>
        <end position="395"/>
    </location>
</feature>
<feature type="compositionally biased region" description="Pro residues" evidence="1">
    <location>
        <begin position="436"/>
        <end position="445"/>
    </location>
</feature>
<feature type="compositionally biased region" description="Basic residues" evidence="1">
    <location>
        <begin position="260"/>
        <end position="272"/>
    </location>
</feature>
<feature type="compositionally biased region" description="Low complexity" evidence="1">
    <location>
        <begin position="121"/>
        <end position="131"/>
    </location>
</feature>
<dbReference type="OMA" id="PARACKY"/>
<reference evidence="3" key="1">
    <citation type="submission" date="2025-08" db="UniProtKB">
        <authorList>
            <consortium name="RefSeq"/>
        </authorList>
    </citation>
    <scope>IDENTIFICATION</scope>
</reference>
<protein>
    <submittedName>
        <fullName evidence="3">Basic proline-rich protein-like</fullName>
    </submittedName>
</protein>
<accession>A0A8B7YRG8</accession>
<dbReference type="PANTHER" id="PTHR33047:SF8">
    <property type="entry name" value="REGULATOR OF RDNA TRANSCRIPTION PROTEIN 15"/>
    <property type="match status" value="1"/>
</dbReference>
<evidence type="ECO:0000256" key="1">
    <source>
        <dbReference type="SAM" id="MobiDB-lite"/>
    </source>
</evidence>
<feature type="compositionally biased region" description="Low complexity" evidence="1">
    <location>
        <begin position="194"/>
        <end position="218"/>
    </location>
</feature>
<feature type="compositionally biased region" description="Basic and acidic residues" evidence="1">
    <location>
        <begin position="476"/>
        <end position="503"/>
    </location>
</feature>
<dbReference type="KEGG" id="aplc:110981080"/>